<feature type="region of interest" description="Disordered" evidence="1">
    <location>
        <begin position="111"/>
        <end position="154"/>
    </location>
</feature>
<proteinExistence type="predicted"/>
<dbReference type="RefSeq" id="XP_025355465.1">
    <property type="nucleotide sequence ID" value="XM_025498673.1"/>
</dbReference>
<gene>
    <name evidence="2" type="ORF">FA14DRAFT_160432</name>
</gene>
<organism evidence="2 3">
    <name type="scientific">Meira miltonrushii</name>
    <dbReference type="NCBI Taxonomy" id="1280837"/>
    <lineage>
        <taxon>Eukaryota</taxon>
        <taxon>Fungi</taxon>
        <taxon>Dikarya</taxon>
        <taxon>Basidiomycota</taxon>
        <taxon>Ustilaginomycotina</taxon>
        <taxon>Exobasidiomycetes</taxon>
        <taxon>Exobasidiales</taxon>
        <taxon>Brachybasidiaceae</taxon>
        <taxon>Meira</taxon>
    </lineage>
</organism>
<reference evidence="2 3" key="1">
    <citation type="journal article" date="2018" name="Mol. Biol. Evol.">
        <title>Broad Genomic Sampling Reveals a Smut Pathogenic Ancestry of the Fungal Clade Ustilaginomycotina.</title>
        <authorList>
            <person name="Kijpornyongpan T."/>
            <person name="Mondo S.J."/>
            <person name="Barry K."/>
            <person name="Sandor L."/>
            <person name="Lee J."/>
            <person name="Lipzen A."/>
            <person name="Pangilinan J."/>
            <person name="LaButti K."/>
            <person name="Hainaut M."/>
            <person name="Henrissat B."/>
            <person name="Grigoriev I.V."/>
            <person name="Spatafora J.W."/>
            <person name="Aime M.C."/>
        </authorList>
    </citation>
    <scope>NUCLEOTIDE SEQUENCE [LARGE SCALE GENOMIC DNA]</scope>
    <source>
        <strain evidence="2 3">MCA 3882</strain>
    </source>
</reference>
<accession>A0A316VFS0</accession>
<dbReference type="OrthoDB" id="3362884at2759"/>
<dbReference type="GeneID" id="37020454"/>
<feature type="compositionally biased region" description="Basic and acidic residues" evidence="1">
    <location>
        <begin position="125"/>
        <end position="139"/>
    </location>
</feature>
<keyword evidence="3" id="KW-1185">Reference proteome</keyword>
<dbReference type="EMBL" id="KZ819603">
    <property type="protein sequence ID" value="PWN35163.1"/>
    <property type="molecule type" value="Genomic_DNA"/>
</dbReference>
<protein>
    <submittedName>
        <fullName evidence="2">Uncharacterized protein</fullName>
    </submittedName>
</protein>
<name>A0A316VFS0_9BASI</name>
<evidence type="ECO:0000313" key="2">
    <source>
        <dbReference type="EMBL" id="PWN35163.1"/>
    </source>
</evidence>
<dbReference type="AlphaFoldDB" id="A0A316VFS0"/>
<dbReference type="InParanoid" id="A0A316VFS0"/>
<evidence type="ECO:0000313" key="3">
    <source>
        <dbReference type="Proteomes" id="UP000245771"/>
    </source>
</evidence>
<sequence>MGIVCSCFASTFLLIGEIFSTVFLAVGEVGAMLVRGLFSLLVGLCDVLAACMCCCQVPFSERPDRNGYTYNTMALRTDNLADKPKFSGKAFAKVQKNKLFTLPAAGVKNKSKAQKASPADTSVGDETKVSTESVEEKAPEAAAPAQNGWFGGWFGGSAPATATAKA</sequence>
<dbReference type="Proteomes" id="UP000245771">
    <property type="component" value="Unassembled WGS sequence"/>
</dbReference>
<evidence type="ECO:0000256" key="1">
    <source>
        <dbReference type="SAM" id="MobiDB-lite"/>
    </source>
</evidence>